<dbReference type="OMA" id="KSACFAM"/>
<dbReference type="SUPFAM" id="SSF49870">
    <property type="entry name" value="Osmotin, thaumatin-like protein"/>
    <property type="match status" value="1"/>
</dbReference>
<comment type="caution">
    <text evidence="4">The sequence shown here is derived from an EMBL/GenBank/DDBJ whole genome shotgun (WGS) entry which is preliminary data.</text>
</comment>
<comment type="similarity">
    <text evidence="1">Belongs to the thaumatin family.</text>
</comment>
<dbReference type="FunFam" id="2.60.110.10:FF:000002">
    <property type="entry name" value="Thaumatin-like protein 1a"/>
    <property type="match status" value="1"/>
</dbReference>
<keyword evidence="5" id="KW-1185">Reference proteome</keyword>
<evidence type="ECO:0000313" key="4">
    <source>
        <dbReference type="EMBL" id="KAF8402950.1"/>
    </source>
</evidence>
<dbReference type="OrthoDB" id="430315at2759"/>
<dbReference type="SMART" id="SM00205">
    <property type="entry name" value="THN"/>
    <property type="match status" value="1"/>
</dbReference>
<dbReference type="InterPro" id="IPR001938">
    <property type="entry name" value="Thaumatin"/>
</dbReference>
<gene>
    <name evidence="4" type="ORF">HHK36_011043</name>
</gene>
<reference evidence="4 5" key="1">
    <citation type="submission" date="2020-04" db="EMBL/GenBank/DDBJ databases">
        <title>Plant Genome Project.</title>
        <authorList>
            <person name="Zhang R.-G."/>
        </authorList>
    </citation>
    <scope>NUCLEOTIDE SEQUENCE [LARGE SCALE GENOMIC DNA]</scope>
    <source>
        <strain evidence="4">YNK0</strain>
        <tissue evidence="4">Leaf</tissue>
    </source>
</reference>
<dbReference type="Gene3D" id="2.60.110.10">
    <property type="entry name" value="Thaumatin"/>
    <property type="match status" value="1"/>
</dbReference>
<keyword evidence="2" id="KW-1015">Disulfide bond</keyword>
<organism evidence="4 5">
    <name type="scientific">Tetracentron sinense</name>
    <name type="common">Spur-leaf</name>
    <dbReference type="NCBI Taxonomy" id="13715"/>
    <lineage>
        <taxon>Eukaryota</taxon>
        <taxon>Viridiplantae</taxon>
        <taxon>Streptophyta</taxon>
        <taxon>Embryophyta</taxon>
        <taxon>Tracheophyta</taxon>
        <taxon>Spermatophyta</taxon>
        <taxon>Magnoliopsida</taxon>
        <taxon>Trochodendrales</taxon>
        <taxon>Trochodendraceae</taxon>
        <taxon>Tetracentron</taxon>
    </lineage>
</organism>
<dbReference type="PRINTS" id="PR00347">
    <property type="entry name" value="THAUMATIN"/>
</dbReference>
<dbReference type="PANTHER" id="PTHR31048">
    <property type="entry name" value="OS03G0233200 PROTEIN"/>
    <property type="match status" value="1"/>
</dbReference>
<dbReference type="EMBL" id="JABCRI010000007">
    <property type="protein sequence ID" value="KAF8402950.1"/>
    <property type="molecule type" value="Genomic_DNA"/>
</dbReference>
<dbReference type="InterPro" id="IPR017949">
    <property type="entry name" value="Thaumatin_CS"/>
</dbReference>
<evidence type="ECO:0000256" key="2">
    <source>
        <dbReference type="ARBA" id="ARBA00023157"/>
    </source>
</evidence>
<dbReference type="Proteomes" id="UP000655225">
    <property type="component" value="Unassembled WGS sequence"/>
</dbReference>
<sequence length="278" mass="29246">MYFLCLGADGTQLILVNNCNESIWPGILGSAGYPSPKDGGFHLNLGEQLVMDVSEKWSGRIWGRQGCSFDQNGKGSCETGDCAGLLHCRGTGGVPPATVVEMTLGTSKSALHYYDVSLVDGFNLPVAMVPVGGGVGCGVAECEADVNVCCPSALELKRGGKVVGCKSACLAMKSARYCCTGDYANPKSCKPTVFAHLFKAICPGAYSYAYDDSSSLKSCRAPRVPNFTLPGAIIAGIVALLLTLACSNGMYRSTEQRSSQMRRLRGCLCSICDSRSGI</sequence>
<evidence type="ECO:0000256" key="1">
    <source>
        <dbReference type="ARBA" id="ARBA00010607"/>
    </source>
</evidence>
<keyword evidence="3" id="KW-1133">Transmembrane helix</keyword>
<keyword evidence="3" id="KW-0812">Transmembrane</keyword>
<evidence type="ECO:0000256" key="3">
    <source>
        <dbReference type="SAM" id="Phobius"/>
    </source>
</evidence>
<protein>
    <recommendedName>
        <fullName evidence="6">Thaumatin-like protein</fullName>
    </recommendedName>
</protein>
<dbReference type="CDD" id="cd09218">
    <property type="entry name" value="TLP-PA"/>
    <property type="match status" value="1"/>
</dbReference>
<dbReference type="PROSITE" id="PS00316">
    <property type="entry name" value="THAUMATIN_1"/>
    <property type="match status" value="1"/>
</dbReference>
<dbReference type="Pfam" id="PF00314">
    <property type="entry name" value="Thaumatin"/>
    <property type="match status" value="1"/>
</dbReference>
<dbReference type="PROSITE" id="PS51367">
    <property type="entry name" value="THAUMATIN_2"/>
    <property type="match status" value="1"/>
</dbReference>
<name>A0A834Z9J0_TETSI</name>
<evidence type="ECO:0008006" key="6">
    <source>
        <dbReference type="Google" id="ProtNLM"/>
    </source>
</evidence>
<accession>A0A834Z9J0</accession>
<dbReference type="InterPro" id="IPR037176">
    <property type="entry name" value="Osmotin/thaumatin-like_sf"/>
</dbReference>
<dbReference type="AlphaFoldDB" id="A0A834Z9J0"/>
<feature type="transmembrane region" description="Helical" evidence="3">
    <location>
        <begin position="227"/>
        <end position="251"/>
    </location>
</feature>
<proteinExistence type="inferred from homology"/>
<keyword evidence="3" id="KW-0472">Membrane</keyword>
<evidence type="ECO:0000313" key="5">
    <source>
        <dbReference type="Proteomes" id="UP000655225"/>
    </source>
</evidence>